<evidence type="ECO:0000256" key="2">
    <source>
        <dbReference type="SAM" id="SignalP"/>
    </source>
</evidence>
<dbReference type="Gene3D" id="3.40.50.1240">
    <property type="entry name" value="Phosphoglycerate mutase-like"/>
    <property type="match status" value="1"/>
</dbReference>
<feature type="signal peptide" evidence="2">
    <location>
        <begin position="1"/>
        <end position="23"/>
    </location>
</feature>
<dbReference type="EMBL" id="HBFR01008713">
    <property type="protein sequence ID" value="CAD8879114.1"/>
    <property type="molecule type" value="Transcribed_RNA"/>
</dbReference>
<keyword evidence="2" id="KW-0732">Signal</keyword>
<name>A0A6U5EJ03_9STRA</name>
<organism evidence="3">
    <name type="scientific">Corethron hystrix</name>
    <dbReference type="NCBI Taxonomy" id="216773"/>
    <lineage>
        <taxon>Eukaryota</taxon>
        <taxon>Sar</taxon>
        <taxon>Stramenopiles</taxon>
        <taxon>Ochrophyta</taxon>
        <taxon>Bacillariophyta</taxon>
        <taxon>Coscinodiscophyceae</taxon>
        <taxon>Corethrophycidae</taxon>
        <taxon>Corethrales</taxon>
        <taxon>Corethraceae</taxon>
        <taxon>Corethron</taxon>
    </lineage>
</organism>
<evidence type="ECO:0000313" key="5">
    <source>
        <dbReference type="EMBL" id="CAD8879115.1"/>
    </source>
</evidence>
<dbReference type="EMBL" id="HBFR01008716">
    <property type="protein sequence ID" value="CAD8879116.1"/>
    <property type="molecule type" value="Transcribed_RNA"/>
</dbReference>
<dbReference type="AlphaFoldDB" id="A0A6U5EJ03"/>
<dbReference type="EMBL" id="HBFR01008715">
    <property type="protein sequence ID" value="CAD8879115.1"/>
    <property type="molecule type" value="Transcribed_RNA"/>
</dbReference>
<evidence type="ECO:0008006" key="7">
    <source>
        <dbReference type="Google" id="ProtNLM"/>
    </source>
</evidence>
<evidence type="ECO:0000256" key="1">
    <source>
        <dbReference type="SAM" id="Phobius"/>
    </source>
</evidence>
<evidence type="ECO:0000313" key="4">
    <source>
        <dbReference type="EMBL" id="CAD8879114.1"/>
    </source>
</evidence>
<keyword evidence="1" id="KW-0812">Transmembrane</keyword>
<protein>
    <recommendedName>
        <fullName evidence="7">EF-hand domain-containing protein</fullName>
    </recommendedName>
</protein>
<dbReference type="EMBL" id="HBFR01008712">
    <property type="protein sequence ID" value="CAD8879113.1"/>
    <property type="molecule type" value="Transcribed_RNA"/>
</dbReference>
<keyword evidence="1" id="KW-1133">Transmembrane helix</keyword>
<evidence type="ECO:0000313" key="3">
    <source>
        <dbReference type="EMBL" id="CAD8879113.1"/>
    </source>
</evidence>
<gene>
    <name evidence="3" type="ORF">CHYS00102_LOCUS6297</name>
    <name evidence="4" type="ORF">CHYS00102_LOCUS6298</name>
    <name evidence="5" type="ORF">CHYS00102_LOCUS6299</name>
    <name evidence="6" type="ORF">CHYS00102_LOCUS6300</name>
</gene>
<reference evidence="3" key="1">
    <citation type="submission" date="2021-01" db="EMBL/GenBank/DDBJ databases">
        <authorList>
            <person name="Corre E."/>
            <person name="Pelletier E."/>
            <person name="Niang G."/>
            <person name="Scheremetjew M."/>
            <person name="Finn R."/>
            <person name="Kale V."/>
            <person name="Holt S."/>
            <person name="Cochrane G."/>
            <person name="Meng A."/>
            <person name="Brown T."/>
            <person name="Cohen L."/>
        </authorList>
    </citation>
    <scope>NUCLEOTIDE SEQUENCE</scope>
    <source>
        <strain evidence="3">308</strain>
    </source>
</reference>
<accession>A0A6U5EJ03</accession>
<feature type="chain" id="PRO_5036192186" description="EF-hand domain-containing protein" evidence="2">
    <location>
        <begin position="24"/>
        <end position="638"/>
    </location>
</feature>
<keyword evidence="1" id="KW-0472">Membrane</keyword>
<sequence>MNYHHYAILSVVGFGILPTGILASICSGNNASPNWYGSVGYPPYFTRKNIEKCPQKYELSSCEQSAVMRDGTSDFSVDESGMEVCNPSENCFPTKQNCKDTLVCSDLLKLKEELLNGGHNIVCRHEKTYWQGYTGEVKNCHAQGNCLDPEVKPTQRQLQPYGWESANKFATAFREMDIPISKTFSSPFTRCSEHASLFSDDPNEERLELLYMGGWKEVLELNNITQKVKPNALKWQAYNLRNFAGKKPPEGKNNIMVTHGFNIKLAFGTAVDEGYCLVLKPSDNEPSLAESIGSLEVSNRVFTFDDDSFPVDAIARMSPESAVHMQTCDDVRSDSIINPNGDVIASYDTNHDMKITLEEFLSGHGSLKNYEGAFDFIRSIFIQPELLGKSVDSPSIELGQFFHLNWGWREFATSGGNIAYPWRIILQNTIGSGGKTATERVMAFKQANAVLSDLIIVLKDDSKYPSRALMEDKLLNCGSEIQSLHNCEGKMHITESGGDFYYPIGSGDSGAANSNGGSVFGVPLAYPSEWKPSDEFYESKILKVASCIATHNSASAIVIDQISCNTASKTHTTDPLLQESSKVTEALAWTFGTLFILLGLTLVYIFRQYIPHKIEENSNLMEISGKTMNITDHRSDQL</sequence>
<dbReference type="InterPro" id="IPR029033">
    <property type="entry name" value="His_PPase_superfam"/>
</dbReference>
<dbReference type="SUPFAM" id="SSF53254">
    <property type="entry name" value="Phosphoglycerate mutase-like"/>
    <property type="match status" value="1"/>
</dbReference>
<proteinExistence type="predicted"/>
<feature type="transmembrane region" description="Helical" evidence="1">
    <location>
        <begin position="586"/>
        <end position="606"/>
    </location>
</feature>
<evidence type="ECO:0000313" key="6">
    <source>
        <dbReference type="EMBL" id="CAD8879116.1"/>
    </source>
</evidence>